<dbReference type="InterPro" id="IPR013083">
    <property type="entry name" value="Znf_RING/FYVE/PHD"/>
</dbReference>
<sequence length="203" mass="22572">MIKFFQNIKNAITGNITSIPIIDDAPKVRIDSSALHCPICISVFGSAPAILSCGHSFCVTCIQQTIKLAIRNAAPMQEPLLECALCRAQTSANLPLVRNFAIEAILQSSDDSLHEANAESDEIQGYQLTIERYKSKLSELETIKYSLQEELAKYRSKLKIVVLIFTGIFKAWKEISVETLAQIMYNFPKRLKSCMEAQGGHFG</sequence>
<evidence type="ECO:0000256" key="3">
    <source>
        <dbReference type="ARBA" id="ARBA00022833"/>
    </source>
</evidence>
<dbReference type="Proteomes" id="UP000887540">
    <property type="component" value="Unplaced"/>
</dbReference>
<keyword evidence="3" id="KW-0862">Zinc</keyword>
<dbReference type="PROSITE" id="PS50089">
    <property type="entry name" value="ZF_RING_2"/>
    <property type="match status" value="1"/>
</dbReference>
<reference evidence="8" key="1">
    <citation type="submission" date="2022-11" db="UniProtKB">
        <authorList>
            <consortium name="WormBaseParasite"/>
        </authorList>
    </citation>
    <scope>IDENTIFICATION</scope>
</reference>
<feature type="domain" description="RING-type" evidence="6">
    <location>
        <begin position="37"/>
        <end position="87"/>
    </location>
</feature>
<feature type="coiled-coil region" evidence="5">
    <location>
        <begin position="123"/>
        <end position="157"/>
    </location>
</feature>
<keyword evidence="2 4" id="KW-0863">Zinc-finger</keyword>
<keyword evidence="5" id="KW-0175">Coiled coil</keyword>
<organism evidence="7 8">
    <name type="scientific">Acrobeloides nanus</name>
    <dbReference type="NCBI Taxonomy" id="290746"/>
    <lineage>
        <taxon>Eukaryota</taxon>
        <taxon>Metazoa</taxon>
        <taxon>Ecdysozoa</taxon>
        <taxon>Nematoda</taxon>
        <taxon>Chromadorea</taxon>
        <taxon>Rhabditida</taxon>
        <taxon>Tylenchina</taxon>
        <taxon>Cephalobomorpha</taxon>
        <taxon>Cephaloboidea</taxon>
        <taxon>Cephalobidae</taxon>
        <taxon>Acrobeloides</taxon>
    </lineage>
</organism>
<dbReference type="WBParaSite" id="ACRNAN_scaffold13128.g15344.t1">
    <property type="protein sequence ID" value="ACRNAN_scaffold13128.g15344.t1"/>
    <property type="gene ID" value="ACRNAN_scaffold13128.g15344"/>
</dbReference>
<evidence type="ECO:0000256" key="4">
    <source>
        <dbReference type="PROSITE-ProRule" id="PRU00175"/>
    </source>
</evidence>
<evidence type="ECO:0000313" key="7">
    <source>
        <dbReference type="Proteomes" id="UP000887540"/>
    </source>
</evidence>
<proteinExistence type="predicted"/>
<keyword evidence="7" id="KW-1185">Reference proteome</keyword>
<dbReference type="PROSITE" id="PS00518">
    <property type="entry name" value="ZF_RING_1"/>
    <property type="match status" value="1"/>
</dbReference>
<accession>A0A914CPQ8</accession>
<dbReference type="GO" id="GO:0008270">
    <property type="term" value="F:zinc ion binding"/>
    <property type="evidence" value="ECO:0007669"/>
    <property type="project" value="UniProtKB-KW"/>
</dbReference>
<evidence type="ECO:0000256" key="1">
    <source>
        <dbReference type="ARBA" id="ARBA00022723"/>
    </source>
</evidence>
<dbReference type="InterPro" id="IPR001841">
    <property type="entry name" value="Znf_RING"/>
</dbReference>
<dbReference type="SMART" id="SM00184">
    <property type="entry name" value="RING"/>
    <property type="match status" value="1"/>
</dbReference>
<dbReference type="AlphaFoldDB" id="A0A914CPQ8"/>
<keyword evidence="1" id="KW-0479">Metal-binding</keyword>
<dbReference type="InterPro" id="IPR017907">
    <property type="entry name" value="Znf_RING_CS"/>
</dbReference>
<evidence type="ECO:0000256" key="2">
    <source>
        <dbReference type="ARBA" id="ARBA00022771"/>
    </source>
</evidence>
<name>A0A914CPQ8_9BILA</name>
<dbReference type="Gene3D" id="3.30.40.10">
    <property type="entry name" value="Zinc/RING finger domain, C3HC4 (zinc finger)"/>
    <property type="match status" value="1"/>
</dbReference>
<evidence type="ECO:0000259" key="6">
    <source>
        <dbReference type="PROSITE" id="PS50089"/>
    </source>
</evidence>
<evidence type="ECO:0000256" key="5">
    <source>
        <dbReference type="SAM" id="Coils"/>
    </source>
</evidence>
<dbReference type="SUPFAM" id="SSF57850">
    <property type="entry name" value="RING/U-box"/>
    <property type="match status" value="1"/>
</dbReference>
<dbReference type="InterPro" id="IPR018957">
    <property type="entry name" value="Znf_C3HC4_RING-type"/>
</dbReference>
<evidence type="ECO:0000313" key="8">
    <source>
        <dbReference type="WBParaSite" id="ACRNAN_scaffold13128.g15344.t1"/>
    </source>
</evidence>
<protein>
    <submittedName>
        <fullName evidence="8">RING-type domain-containing protein</fullName>
    </submittedName>
</protein>
<dbReference type="Pfam" id="PF00097">
    <property type="entry name" value="zf-C3HC4"/>
    <property type="match status" value="1"/>
</dbReference>